<evidence type="ECO:0000256" key="1">
    <source>
        <dbReference type="ARBA" id="ARBA00022553"/>
    </source>
</evidence>
<feature type="modified residue" description="4-aspartylphosphate" evidence="2">
    <location>
        <position position="53"/>
    </location>
</feature>
<protein>
    <submittedName>
        <fullName evidence="4">Response regulator receiver domain-containing protein</fullName>
    </submittedName>
</protein>
<dbReference type="InterPro" id="IPR050595">
    <property type="entry name" value="Bact_response_regulator"/>
</dbReference>
<dbReference type="SMART" id="SM00448">
    <property type="entry name" value="REC"/>
    <property type="match status" value="1"/>
</dbReference>
<evidence type="ECO:0000256" key="2">
    <source>
        <dbReference type="PROSITE-ProRule" id="PRU00169"/>
    </source>
</evidence>
<sequence>MKKILVVDDNVVNLKFVDKMLKSNEEYKSVLVPSGSKALQFLSKNVPDLILLDILMPEMDGYQVLEEIRKMPKLADVPVLFLTAEEDEGLQERIKTVGAQGFLLKPFKQDALLKLVGQYLA</sequence>
<dbReference type="PANTHER" id="PTHR44591">
    <property type="entry name" value="STRESS RESPONSE REGULATOR PROTEIN 1"/>
    <property type="match status" value="1"/>
</dbReference>
<dbReference type="Pfam" id="PF00072">
    <property type="entry name" value="Response_reg"/>
    <property type="match status" value="1"/>
</dbReference>
<dbReference type="PANTHER" id="PTHR44591:SF3">
    <property type="entry name" value="RESPONSE REGULATORY DOMAIN-CONTAINING PROTEIN"/>
    <property type="match status" value="1"/>
</dbReference>
<dbReference type="Gene3D" id="3.40.50.2300">
    <property type="match status" value="1"/>
</dbReference>
<evidence type="ECO:0000259" key="3">
    <source>
        <dbReference type="PROSITE" id="PS50110"/>
    </source>
</evidence>
<accession>A0A1M6F9Q8</accession>
<dbReference type="PROSITE" id="PS50110">
    <property type="entry name" value="RESPONSE_REGULATORY"/>
    <property type="match status" value="1"/>
</dbReference>
<dbReference type="RefSeq" id="WP_039207851.1">
    <property type="nucleotide sequence ID" value="NZ_FQYW01000019.1"/>
</dbReference>
<feature type="domain" description="Response regulatory" evidence="3">
    <location>
        <begin position="3"/>
        <end position="120"/>
    </location>
</feature>
<reference evidence="4 5" key="1">
    <citation type="submission" date="2016-11" db="EMBL/GenBank/DDBJ databases">
        <authorList>
            <person name="Jaros S."/>
            <person name="Januszkiewicz K."/>
            <person name="Wedrychowicz H."/>
        </authorList>
    </citation>
    <scope>NUCLEOTIDE SEQUENCE [LARGE SCALE GENOMIC DNA]</scope>
    <source>
        <strain evidence="4 5">DSM 3074</strain>
    </source>
</reference>
<dbReference type="OrthoDB" id="9759232at2"/>
<evidence type="ECO:0000313" key="5">
    <source>
        <dbReference type="Proteomes" id="UP000191240"/>
    </source>
</evidence>
<keyword evidence="1 2" id="KW-0597">Phosphoprotein</keyword>
<dbReference type="Proteomes" id="UP000191240">
    <property type="component" value="Unassembled WGS sequence"/>
</dbReference>
<organism evidence="4 5">
    <name type="scientific">Anaerovibrio lipolyticus DSM 3074</name>
    <dbReference type="NCBI Taxonomy" id="1120997"/>
    <lineage>
        <taxon>Bacteria</taxon>
        <taxon>Bacillati</taxon>
        <taxon>Bacillota</taxon>
        <taxon>Negativicutes</taxon>
        <taxon>Selenomonadales</taxon>
        <taxon>Selenomonadaceae</taxon>
        <taxon>Anaerovibrio</taxon>
    </lineage>
</organism>
<gene>
    <name evidence="4" type="ORF">SAMN02745671_02185</name>
</gene>
<proteinExistence type="predicted"/>
<name>A0A1M6F9Q8_9FIRM</name>
<dbReference type="SUPFAM" id="SSF52172">
    <property type="entry name" value="CheY-like"/>
    <property type="match status" value="1"/>
</dbReference>
<dbReference type="EMBL" id="FQYW01000019">
    <property type="protein sequence ID" value="SHI94427.1"/>
    <property type="molecule type" value="Genomic_DNA"/>
</dbReference>
<dbReference type="InterPro" id="IPR001789">
    <property type="entry name" value="Sig_transdc_resp-reg_receiver"/>
</dbReference>
<evidence type="ECO:0000313" key="4">
    <source>
        <dbReference type="EMBL" id="SHI94427.1"/>
    </source>
</evidence>
<dbReference type="InterPro" id="IPR011006">
    <property type="entry name" value="CheY-like_superfamily"/>
</dbReference>
<dbReference type="AlphaFoldDB" id="A0A1M6F9Q8"/>
<dbReference type="GO" id="GO:0000160">
    <property type="term" value="P:phosphorelay signal transduction system"/>
    <property type="evidence" value="ECO:0007669"/>
    <property type="project" value="InterPro"/>
</dbReference>